<dbReference type="InterPro" id="IPR000064">
    <property type="entry name" value="NLP_P60_dom"/>
</dbReference>
<dbReference type="MEROPS" id="C40.006"/>
<dbReference type="OrthoDB" id="9807055at2"/>
<evidence type="ECO:0000256" key="3">
    <source>
        <dbReference type="ARBA" id="ARBA00022729"/>
    </source>
</evidence>
<dbReference type="eggNOG" id="COG0791">
    <property type="taxonomic scope" value="Bacteria"/>
</dbReference>
<dbReference type="STRING" id="290317.Cpha266_2584"/>
<dbReference type="InterPro" id="IPR052062">
    <property type="entry name" value="Murein_DD/LD_carboxypeptidase"/>
</dbReference>
<accession>A1BJJ5</accession>
<dbReference type="PANTHER" id="PTHR47360">
    <property type="entry name" value="MUREIN DD-ENDOPEPTIDASE MEPS/MUREIN LD-CARBOXYPEPTIDASE"/>
    <property type="match status" value="1"/>
</dbReference>
<dbReference type="InterPro" id="IPR038765">
    <property type="entry name" value="Papain-like_cys_pep_sf"/>
</dbReference>
<dbReference type="PROSITE" id="PS51257">
    <property type="entry name" value="PROKAR_LIPOPROTEIN"/>
    <property type="match status" value="1"/>
</dbReference>
<keyword evidence="5" id="KW-0788">Thiol protease</keyword>
<gene>
    <name evidence="7" type="ordered locus">Cpha266_2584</name>
</gene>
<comment type="similarity">
    <text evidence="1">Belongs to the peptidase C40 family.</text>
</comment>
<organism evidence="7 8">
    <name type="scientific">Chlorobium phaeobacteroides (strain DSM 266 / SMG 266 / 2430)</name>
    <dbReference type="NCBI Taxonomy" id="290317"/>
    <lineage>
        <taxon>Bacteria</taxon>
        <taxon>Pseudomonadati</taxon>
        <taxon>Chlorobiota</taxon>
        <taxon>Chlorobiia</taxon>
        <taxon>Chlorobiales</taxon>
        <taxon>Chlorobiaceae</taxon>
        <taxon>Chlorobium/Pelodictyon group</taxon>
        <taxon>Chlorobium</taxon>
    </lineage>
</organism>
<evidence type="ECO:0000259" key="6">
    <source>
        <dbReference type="PROSITE" id="PS51935"/>
    </source>
</evidence>
<keyword evidence="3" id="KW-0732">Signal</keyword>
<dbReference type="KEGG" id="cph:Cpha266_2584"/>
<dbReference type="PANTHER" id="PTHR47360:SF1">
    <property type="entry name" value="ENDOPEPTIDASE NLPC-RELATED"/>
    <property type="match status" value="1"/>
</dbReference>
<evidence type="ECO:0000256" key="5">
    <source>
        <dbReference type="ARBA" id="ARBA00022807"/>
    </source>
</evidence>
<keyword evidence="4" id="KW-0378">Hydrolase</keyword>
<protein>
    <submittedName>
        <fullName evidence="7">NLP/P60 protein</fullName>
    </submittedName>
</protein>
<dbReference type="Pfam" id="PF00877">
    <property type="entry name" value="NLPC_P60"/>
    <property type="match status" value="1"/>
</dbReference>
<evidence type="ECO:0000256" key="2">
    <source>
        <dbReference type="ARBA" id="ARBA00022670"/>
    </source>
</evidence>
<evidence type="ECO:0000256" key="1">
    <source>
        <dbReference type="ARBA" id="ARBA00007074"/>
    </source>
</evidence>
<dbReference type="RefSeq" id="WP_011746347.1">
    <property type="nucleotide sequence ID" value="NC_008639.1"/>
</dbReference>
<feature type="domain" description="NlpC/P60" evidence="6">
    <location>
        <begin position="76"/>
        <end position="202"/>
    </location>
</feature>
<name>A1BJJ5_CHLPD</name>
<evidence type="ECO:0000313" key="7">
    <source>
        <dbReference type="EMBL" id="ABL66572.1"/>
    </source>
</evidence>
<dbReference type="GO" id="GO:0008234">
    <property type="term" value="F:cysteine-type peptidase activity"/>
    <property type="evidence" value="ECO:0007669"/>
    <property type="project" value="UniProtKB-KW"/>
</dbReference>
<keyword evidence="8" id="KW-1185">Reference proteome</keyword>
<dbReference type="AlphaFoldDB" id="A1BJJ5"/>
<reference evidence="7 8" key="1">
    <citation type="submission" date="2006-12" db="EMBL/GenBank/DDBJ databases">
        <title>Complete sequence of Chlorobium phaeobacteroides DSM 266.</title>
        <authorList>
            <consortium name="US DOE Joint Genome Institute"/>
            <person name="Copeland A."/>
            <person name="Lucas S."/>
            <person name="Lapidus A."/>
            <person name="Barry K."/>
            <person name="Detter J.C."/>
            <person name="Glavina del Rio T."/>
            <person name="Hammon N."/>
            <person name="Israni S."/>
            <person name="Pitluck S."/>
            <person name="Goltsman E."/>
            <person name="Schmutz J."/>
            <person name="Larimer F."/>
            <person name="Land M."/>
            <person name="Hauser L."/>
            <person name="Mikhailova N."/>
            <person name="Li T."/>
            <person name="Overmann J."/>
            <person name="Bryant D.A."/>
            <person name="Richardson P."/>
        </authorList>
    </citation>
    <scope>NUCLEOTIDE SEQUENCE [LARGE SCALE GENOMIC DNA]</scope>
    <source>
        <strain evidence="7 8">DSM 266</strain>
    </source>
</reference>
<dbReference type="Gene3D" id="3.90.1720.10">
    <property type="entry name" value="endopeptidase domain like (from Nostoc punctiforme)"/>
    <property type="match status" value="1"/>
</dbReference>
<dbReference type="EMBL" id="CP000492">
    <property type="protein sequence ID" value="ABL66572.1"/>
    <property type="molecule type" value="Genomic_DNA"/>
</dbReference>
<sequence length="205" mass="22613" precursor="true">MHTGTRRTPLPLTRRIRRALLPCIATIIIATLAGCGSSGSLSQHDPNCKYSLKKRKTYITCISPGTATPTRCPLPVTVSGTLIDRFFISINNALGIRYRYGGTTTEGFDCSGLVMHLFRETFQMQLPRTAAEQSSLGSTIPKNRLKPGDLVFFSTEGKVIDHVGIVLDNNRFAHAATRGGVTISKLSERYYDQRYACAARIIMKK</sequence>
<dbReference type="SUPFAM" id="SSF54001">
    <property type="entry name" value="Cysteine proteinases"/>
    <property type="match status" value="1"/>
</dbReference>
<dbReference type="PROSITE" id="PS51935">
    <property type="entry name" value="NLPC_P60"/>
    <property type="match status" value="1"/>
</dbReference>
<proteinExistence type="inferred from homology"/>
<evidence type="ECO:0000256" key="4">
    <source>
        <dbReference type="ARBA" id="ARBA00022801"/>
    </source>
</evidence>
<keyword evidence="2" id="KW-0645">Protease</keyword>
<evidence type="ECO:0000313" key="8">
    <source>
        <dbReference type="Proteomes" id="UP000008701"/>
    </source>
</evidence>
<dbReference type="Proteomes" id="UP000008701">
    <property type="component" value="Chromosome"/>
</dbReference>
<dbReference type="HOGENOM" id="CLU_016043_9_1_10"/>
<dbReference type="GO" id="GO:0006508">
    <property type="term" value="P:proteolysis"/>
    <property type="evidence" value="ECO:0007669"/>
    <property type="project" value="UniProtKB-KW"/>
</dbReference>